<dbReference type="Proteomes" id="UP000031938">
    <property type="component" value="Unassembled WGS sequence"/>
</dbReference>
<dbReference type="Pfam" id="PF02618">
    <property type="entry name" value="YceG"/>
    <property type="match status" value="1"/>
</dbReference>
<keyword evidence="2 7" id="KW-0812">Transmembrane</keyword>
<evidence type="ECO:0000256" key="1">
    <source>
        <dbReference type="ARBA" id="ARBA00022475"/>
    </source>
</evidence>
<feature type="site" description="Important for catalytic activity" evidence="7">
    <location>
        <position position="264"/>
    </location>
</feature>
<feature type="transmembrane region" description="Helical" evidence="7">
    <location>
        <begin position="28"/>
        <end position="51"/>
    </location>
</feature>
<dbReference type="PANTHER" id="PTHR30518">
    <property type="entry name" value="ENDOLYTIC MUREIN TRANSGLYCOSYLASE"/>
    <property type="match status" value="1"/>
</dbReference>
<keyword evidence="6 7" id="KW-0961">Cell wall biogenesis/degradation</keyword>
<evidence type="ECO:0000313" key="8">
    <source>
        <dbReference type="EMBL" id="KIL44493.1"/>
    </source>
</evidence>
<dbReference type="GO" id="GO:0008932">
    <property type="term" value="F:lytic endotransglycosylase activity"/>
    <property type="evidence" value="ECO:0007669"/>
    <property type="project" value="UniProtKB-UniRule"/>
</dbReference>
<dbReference type="Gene3D" id="3.30.1490.480">
    <property type="entry name" value="Endolytic murein transglycosylase"/>
    <property type="match status" value="1"/>
</dbReference>
<dbReference type="HAMAP" id="MF_02065">
    <property type="entry name" value="MltG"/>
    <property type="match status" value="1"/>
</dbReference>
<dbReference type="PANTHER" id="PTHR30518:SF2">
    <property type="entry name" value="ENDOLYTIC MUREIN TRANSGLYCOSYLASE"/>
    <property type="match status" value="1"/>
</dbReference>
<comment type="function">
    <text evidence="7">Functions as a peptidoglycan terminase that cleaves nascent peptidoglycan strands endolytically to terminate their elongation.</text>
</comment>
<dbReference type="CDD" id="cd08010">
    <property type="entry name" value="MltG_like"/>
    <property type="match status" value="1"/>
</dbReference>
<dbReference type="NCBIfam" id="TIGR00247">
    <property type="entry name" value="endolytic transglycosylase MltG"/>
    <property type="match status" value="1"/>
</dbReference>
<comment type="subcellular location">
    <subcellularLocation>
        <location evidence="7">Cell membrane</location>
        <topology evidence="7">Single-pass membrane protein</topology>
    </subcellularLocation>
</comment>
<comment type="caution">
    <text evidence="8">The sequence shown here is derived from an EMBL/GenBank/DDBJ whole genome shotgun (WGS) entry which is preliminary data.</text>
</comment>
<sequence length="388" mass="44229">MSDNQSKIEQWIHNLQERKKEAKLVRKIVFISMIVFLLVVVGVGFGGYTYISSSLEPADPEDNTAVSVEIPIGSSVDSIVSILEENNIVRDATVFKYYLKFNNESDFQAGTYDLTPSMTLGEITESLKTGRVYHEPLFMVTVPEGLSLEEIAVIIEENTRFTADEFMTTVDNPEFINSMKEKYPELVTDSIFGESIQHPLEGYLFPATYPFYDEDQELEEIISQMVEATYVNVTPYIEQYAETMQNEELTVHDVLTFASLLEEEATEDTDRRLIASVFYNRLEEGMPLQTDPTVLYALGEWSDRVLFEDLEVDSPYNTYKNTGLPPGPIASSGVSSIEAVLNPENSNYFYFLASLEDGTVYYSETLDEHERKAEEYIYNEREEAETEE</sequence>
<dbReference type="GO" id="GO:0009252">
    <property type="term" value="P:peptidoglycan biosynthetic process"/>
    <property type="evidence" value="ECO:0007669"/>
    <property type="project" value="UniProtKB-UniRule"/>
</dbReference>
<dbReference type="GO" id="GO:0005886">
    <property type="term" value="C:plasma membrane"/>
    <property type="evidence" value="ECO:0007669"/>
    <property type="project" value="UniProtKB-SubCell"/>
</dbReference>
<dbReference type="EC" id="4.2.2.29" evidence="7"/>
<dbReference type="EMBL" id="JXRP01000019">
    <property type="protein sequence ID" value="KIL44493.1"/>
    <property type="molecule type" value="Genomic_DNA"/>
</dbReference>
<dbReference type="GO" id="GO:0071555">
    <property type="term" value="P:cell wall organization"/>
    <property type="evidence" value="ECO:0007669"/>
    <property type="project" value="UniProtKB-KW"/>
</dbReference>
<dbReference type="RefSeq" id="WP_041090361.1">
    <property type="nucleotide sequence ID" value="NZ_JXRP01000019.1"/>
</dbReference>
<dbReference type="AlphaFoldDB" id="A0A0C2VKK4"/>
<name>A0A0C2VKK4_9BACL</name>
<keyword evidence="9" id="KW-1185">Reference proteome</keyword>
<keyword evidence="5 7" id="KW-0456">Lyase</keyword>
<evidence type="ECO:0000256" key="7">
    <source>
        <dbReference type="HAMAP-Rule" id="MF_02065"/>
    </source>
</evidence>
<evidence type="ECO:0000256" key="5">
    <source>
        <dbReference type="ARBA" id="ARBA00023239"/>
    </source>
</evidence>
<evidence type="ECO:0000256" key="2">
    <source>
        <dbReference type="ARBA" id="ARBA00022692"/>
    </source>
</evidence>
<comment type="catalytic activity">
    <reaction evidence="7">
        <text>a peptidoglycan chain = a peptidoglycan chain with N-acetyl-1,6-anhydromuramyl-[peptide] at the reducing end + a peptidoglycan chain with N-acetylglucosamine at the non-reducing end.</text>
        <dbReference type="EC" id="4.2.2.29"/>
    </reaction>
</comment>
<protein>
    <recommendedName>
        <fullName evidence="7">Endolytic murein transglycosylase</fullName>
        <ecNumber evidence="7">4.2.2.29</ecNumber>
    </recommendedName>
    <alternativeName>
        <fullName evidence="7">Peptidoglycan lytic transglycosylase</fullName>
    </alternativeName>
    <alternativeName>
        <fullName evidence="7">Peptidoglycan polymerization terminase</fullName>
    </alternativeName>
</protein>
<evidence type="ECO:0000256" key="4">
    <source>
        <dbReference type="ARBA" id="ARBA00023136"/>
    </source>
</evidence>
<evidence type="ECO:0000256" key="3">
    <source>
        <dbReference type="ARBA" id="ARBA00022989"/>
    </source>
</evidence>
<reference evidence="8 9" key="1">
    <citation type="submission" date="2015-01" db="EMBL/GenBank/DDBJ databases">
        <title>Genome sequencing of Jeotgalibacillus soli.</title>
        <authorList>
            <person name="Goh K.M."/>
            <person name="Chan K.-G."/>
            <person name="Yaakop A.S."/>
            <person name="Ee R."/>
            <person name="Gan H.M."/>
            <person name="Chan C.S."/>
        </authorList>
    </citation>
    <scope>NUCLEOTIDE SEQUENCE [LARGE SCALE GENOMIC DNA]</scope>
    <source>
        <strain evidence="8 9">P9</strain>
    </source>
</reference>
<keyword evidence="1 7" id="KW-1003">Cell membrane</keyword>
<evidence type="ECO:0000313" key="9">
    <source>
        <dbReference type="Proteomes" id="UP000031938"/>
    </source>
</evidence>
<comment type="similarity">
    <text evidence="7">Belongs to the transglycosylase MltG family.</text>
</comment>
<proteinExistence type="inferred from homology"/>
<evidence type="ECO:0000256" key="6">
    <source>
        <dbReference type="ARBA" id="ARBA00023316"/>
    </source>
</evidence>
<organism evidence="8 9">
    <name type="scientific">Jeotgalibacillus soli</name>
    <dbReference type="NCBI Taxonomy" id="889306"/>
    <lineage>
        <taxon>Bacteria</taxon>
        <taxon>Bacillati</taxon>
        <taxon>Bacillota</taxon>
        <taxon>Bacilli</taxon>
        <taxon>Bacillales</taxon>
        <taxon>Caryophanaceae</taxon>
        <taxon>Jeotgalibacillus</taxon>
    </lineage>
</organism>
<dbReference type="PATRIC" id="fig|889306.3.peg.3474"/>
<gene>
    <name evidence="7" type="primary">mltG</name>
    <name evidence="8" type="ORF">KP78_34570</name>
</gene>
<accession>A0A0C2VKK4</accession>
<dbReference type="InterPro" id="IPR003770">
    <property type="entry name" value="MLTG-like"/>
</dbReference>
<dbReference type="STRING" id="889306.KP78_34570"/>
<keyword evidence="4 7" id="KW-0472">Membrane</keyword>
<keyword evidence="3 7" id="KW-1133">Transmembrane helix</keyword>